<evidence type="ECO:0000313" key="1">
    <source>
        <dbReference type="EMBL" id="SUI76030.1"/>
    </source>
</evidence>
<dbReference type="InterPro" id="IPR043148">
    <property type="entry name" value="TagF_C"/>
</dbReference>
<dbReference type="RefSeq" id="WP_115406026.1">
    <property type="nucleotide sequence ID" value="NZ_UGYV01000001.1"/>
</dbReference>
<organism evidence="1 2">
    <name type="scientific">Shewanella morhuae</name>
    <dbReference type="NCBI Taxonomy" id="365591"/>
    <lineage>
        <taxon>Bacteria</taxon>
        <taxon>Pseudomonadati</taxon>
        <taxon>Pseudomonadota</taxon>
        <taxon>Gammaproteobacteria</taxon>
        <taxon>Alteromonadales</taxon>
        <taxon>Shewanellaceae</taxon>
        <taxon>Shewanella</taxon>
    </lineage>
</organism>
<dbReference type="Gene3D" id="3.40.50.12580">
    <property type="match status" value="1"/>
</dbReference>
<sequence>MNQNNKSIGDFEKEPYHFSLPIYIVGGGSFAIKLASVLIDYDLDFEFVDEFLSSPLLGRNVYKTEDITNIDGIYIIAISIDVYAFSAIKRLTQKGIPKSQCLRLQYDSDSMMLDHMLSDDKNRLLKLFSEPLDSFSALESEFYISRTLFFNSFKKNQHSLIGICCLGRGGGYISHLGNIPTLVNKLNKTVLLSDTVIQSKEYEIDHFLMGQSAMISEESLGLVITAHVFPCSPKTTKKLSFSHMVYDFLLFDEQTFEHLEQADTHYVVIPSHASMKMHQDICKNKKFTNNIILIPGGYPRHDNNIIKFYEYASKKVVDCILYAPTLSSLPASNETDACFSILDAIIFIPDILNKFPNKKLIFRPHPEDLGLIKFELNHPRAKAFLKLLTWCEKHPRCEVDRGCDSYLDSFSRSSLIISDTSSIAFSFSLLTGRPVILYSSDHKSLIRDYNDCQFITDRNKFSFLAGNNNELYEIVNRILCGNSDYSIMSDFCEKTIYNIGFSEKYISDNFDYILNDIRHPDWWYSREHVGVDTI</sequence>
<dbReference type="AlphaFoldDB" id="A0A380A7Z3"/>
<dbReference type="Proteomes" id="UP000255061">
    <property type="component" value="Unassembled WGS sequence"/>
</dbReference>
<dbReference type="EMBL" id="UGYV01000001">
    <property type="protein sequence ID" value="SUI76030.1"/>
    <property type="molecule type" value="Genomic_DNA"/>
</dbReference>
<protein>
    <submittedName>
        <fullName evidence="1">CDP-Glycerol:Poly(Glycerophosphate) glycerophosphotransferase</fullName>
    </submittedName>
</protein>
<name>A0A380A7Z3_9GAMM</name>
<evidence type="ECO:0000313" key="2">
    <source>
        <dbReference type="Proteomes" id="UP000255061"/>
    </source>
</evidence>
<dbReference type="GO" id="GO:0016740">
    <property type="term" value="F:transferase activity"/>
    <property type="evidence" value="ECO:0007669"/>
    <property type="project" value="UniProtKB-KW"/>
</dbReference>
<proteinExistence type="predicted"/>
<accession>A0A380A7Z3</accession>
<keyword evidence="1" id="KW-0808">Transferase</keyword>
<gene>
    <name evidence="1" type="ORF">NCTC10736_01807</name>
</gene>
<reference evidence="1 2" key="1">
    <citation type="submission" date="2018-06" db="EMBL/GenBank/DDBJ databases">
        <authorList>
            <consortium name="Pathogen Informatics"/>
            <person name="Doyle S."/>
        </authorList>
    </citation>
    <scope>NUCLEOTIDE SEQUENCE [LARGE SCALE GENOMIC DNA]</scope>
    <source>
        <strain evidence="1 2">NCTC10736</strain>
    </source>
</reference>